<proteinExistence type="inferred from homology"/>
<dbReference type="AlphaFoldDB" id="A0A7V2ZMJ6"/>
<gene>
    <name evidence="5" type="ORF">ENS31_14500</name>
</gene>
<organism evidence="5">
    <name type="scientific">Ignavibacterium album</name>
    <dbReference type="NCBI Taxonomy" id="591197"/>
    <lineage>
        <taxon>Bacteria</taxon>
        <taxon>Pseudomonadati</taxon>
        <taxon>Ignavibacteriota</taxon>
        <taxon>Ignavibacteria</taxon>
        <taxon>Ignavibacteriales</taxon>
        <taxon>Ignavibacteriaceae</taxon>
        <taxon>Ignavibacterium</taxon>
    </lineage>
</organism>
<name>A0A7V2ZMJ6_9BACT</name>
<comment type="similarity">
    <text evidence="1">Belongs to the carbohydrate kinase PfkB family.</text>
</comment>
<evidence type="ECO:0000313" key="5">
    <source>
        <dbReference type="EMBL" id="HFI92726.1"/>
    </source>
</evidence>
<dbReference type="EMBL" id="DSUJ01000011">
    <property type="protein sequence ID" value="HFI92726.1"/>
    <property type="molecule type" value="Genomic_DNA"/>
</dbReference>
<keyword evidence="2" id="KW-0808">Transferase</keyword>
<sequence length="297" mass="33577">MKITSIGEILFDLFPNHKRLGGAPLNFLFHIYKLTGEGNIISRVGKDVLGTKAIDEIKFAGISTDYIQVDRVHPTGVANVILDTNGNPEFEIDTDRAFDYLELTDDIKYLVSNETNCLYFGTLAQRSEISRNSIQALFNNQDIKYFCDLNLRNDFYDEEIISESLNTADFLKVNYKEMGLLNDLITQIDYNTEKVAYELMDQFNISMIAVTRGKDGSTIFENGKRYDYTSVDVKVKDTTGAGDAFAAMLCLGYLQGLEINRINKLANDFAGEICMIDGAIPKNDRIYDNFRELIGIF</sequence>
<evidence type="ECO:0000256" key="2">
    <source>
        <dbReference type="ARBA" id="ARBA00022679"/>
    </source>
</evidence>
<dbReference type="InterPro" id="IPR050306">
    <property type="entry name" value="PfkB_Carbo_kinase"/>
</dbReference>
<dbReference type="SUPFAM" id="SSF53613">
    <property type="entry name" value="Ribokinase-like"/>
    <property type="match status" value="1"/>
</dbReference>
<reference evidence="5" key="1">
    <citation type="journal article" date="2020" name="mSystems">
        <title>Genome- and Community-Level Interaction Insights into Carbon Utilization and Element Cycling Functions of Hydrothermarchaeota in Hydrothermal Sediment.</title>
        <authorList>
            <person name="Zhou Z."/>
            <person name="Liu Y."/>
            <person name="Xu W."/>
            <person name="Pan J."/>
            <person name="Luo Z.H."/>
            <person name="Li M."/>
        </authorList>
    </citation>
    <scope>NUCLEOTIDE SEQUENCE [LARGE SCALE GENOMIC DNA]</scope>
    <source>
        <strain evidence="5">SpSt-479</strain>
    </source>
</reference>
<comment type="caution">
    <text evidence="5">The sequence shown here is derived from an EMBL/GenBank/DDBJ whole genome shotgun (WGS) entry which is preliminary data.</text>
</comment>
<dbReference type="GO" id="GO:0016301">
    <property type="term" value="F:kinase activity"/>
    <property type="evidence" value="ECO:0007669"/>
    <property type="project" value="UniProtKB-KW"/>
</dbReference>
<evidence type="ECO:0000256" key="1">
    <source>
        <dbReference type="ARBA" id="ARBA00010688"/>
    </source>
</evidence>
<protein>
    <recommendedName>
        <fullName evidence="4">Carbohydrate kinase PfkB domain-containing protein</fullName>
    </recommendedName>
</protein>
<dbReference type="InterPro" id="IPR011611">
    <property type="entry name" value="PfkB_dom"/>
</dbReference>
<dbReference type="InterPro" id="IPR029056">
    <property type="entry name" value="Ribokinase-like"/>
</dbReference>
<dbReference type="PANTHER" id="PTHR43085">
    <property type="entry name" value="HEXOKINASE FAMILY MEMBER"/>
    <property type="match status" value="1"/>
</dbReference>
<dbReference type="PANTHER" id="PTHR43085:SF57">
    <property type="entry name" value="CARBOHYDRATE KINASE PFKB DOMAIN-CONTAINING PROTEIN"/>
    <property type="match status" value="1"/>
</dbReference>
<evidence type="ECO:0000256" key="3">
    <source>
        <dbReference type="ARBA" id="ARBA00022777"/>
    </source>
</evidence>
<accession>A0A7V2ZMJ6</accession>
<feature type="domain" description="Carbohydrate kinase PfkB" evidence="4">
    <location>
        <begin position="17"/>
        <end position="279"/>
    </location>
</feature>
<dbReference type="Gene3D" id="3.40.1190.20">
    <property type="match status" value="1"/>
</dbReference>
<dbReference type="Pfam" id="PF00294">
    <property type="entry name" value="PfkB"/>
    <property type="match status" value="1"/>
</dbReference>
<evidence type="ECO:0000259" key="4">
    <source>
        <dbReference type="Pfam" id="PF00294"/>
    </source>
</evidence>
<keyword evidence="3" id="KW-0418">Kinase</keyword>